<feature type="domain" description="G-protein coupled receptors family 1 profile" evidence="11">
    <location>
        <begin position="18"/>
        <end position="259"/>
    </location>
</feature>
<evidence type="ECO:0000256" key="8">
    <source>
        <dbReference type="ARBA" id="ARBA00023224"/>
    </source>
</evidence>
<dbReference type="PANTHER" id="PTHR24249">
    <property type="entry name" value="HISTAMINE RECEPTOR-RELATED G-PROTEIN COUPLED RECEPTOR"/>
    <property type="match status" value="1"/>
</dbReference>
<evidence type="ECO:0000256" key="3">
    <source>
        <dbReference type="ARBA" id="ARBA00022692"/>
    </source>
</evidence>
<feature type="transmembrane region" description="Helical" evidence="10">
    <location>
        <begin position="6"/>
        <end position="27"/>
    </location>
</feature>
<protein>
    <recommendedName>
        <fullName evidence="11">G-protein coupled receptors family 1 profile domain-containing protein</fullName>
    </recommendedName>
</protein>
<dbReference type="InterPro" id="IPR050569">
    <property type="entry name" value="TAAR"/>
</dbReference>
<evidence type="ECO:0000313" key="12">
    <source>
        <dbReference type="EMBL" id="CAH3014085.1"/>
    </source>
</evidence>
<evidence type="ECO:0000256" key="1">
    <source>
        <dbReference type="ARBA" id="ARBA00004651"/>
    </source>
</evidence>
<evidence type="ECO:0000256" key="10">
    <source>
        <dbReference type="SAM" id="Phobius"/>
    </source>
</evidence>
<keyword evidence="5 9" id="KW-0297">G-protein coupled receptor</keyword>
<feature type="domain" description="G-protein coupled receptors family 1 profile" evidence="11">
    <location>
        <begin position="289"/>
        <end position="530"/>
    </location>
</feature>
<dbReference type="InterPro" id="IPR017452">
    <property type="entry name" value="GPCR_Rhodpsn_7TM"/>
</dbReference>
<feature type="transmembrane region" description="Helical" evidence="10">
    <location>
        <begin position="204"/>
        <end position="224"/>
    </location>
</feature>
<comment type="similarity">
    <text evidence="9">Belongs to the G-protein coupled receptor 1 family.</text>
</comment>
<accession>A0ABN8LF43</accession>
<dbReference type="Pfam" id="PF00001">
    <property type="entry name" value="7tm_1"/>
    <property type="match status" value="2"/>
</dbReference>
<dbReference type="InterPro" id="IPR000276">
    <property type="entry name" value="GPCR_Rhodpsn"/>
</dbReference>
<dbReference type="Proteomes" id="UP001159427">
    <property type="component" value="Unassembled WGS sequence"/>
</dbReference>
<feature type="transmembrane region" description="Helical" evidence="10">
    <location>
        <begin position="244"/>
        <end position="262"/>
    </location>
</feature>
<feature type="transmembrane region" description="Helical" evidence="10">
    <location>
        <begin position="39"/>
        <end position="65"/>
    </location>
</feature>
<evidence type="ECO:0000259" key="11">
    <source>
        <dbReference type="PROSITE" id="PS50262"/>
    </source>
</evidence>
<gene>
    <name evidence="12" type="ORF">PEVE_00036940</name>
</gene>
<dbReference type="PANTHER" id="PTHR24249:SF372">
    <property type="entry name" value="G-PROTEIN COUPLED RECEPTORS FAMILY 1 PROFILE DOMAIN-CONTAINING PROTEIN"/>
    <property type="match status" value="1"/>
</dbReference>
<keyword evidence="2" id="KW-1003">Cell membrane</keyword>
<dbReference type="Gene3D" id="1.20.1070.10">
    <property type="entry name" value="Rhodopsin 7-helix transmembrane proteins"/>
    <property type="match status" value="2"/>
</dbReference>
<keyword evidence="4 10" id="KW-1133">Transmembrane helix</keyword>
<keyword evidence="7 9" id="KW-0675">Receptor</keyword>
<keyword evidence="13" id="KW-1185">Reference proteome</keyword>
<keyword evidence="6 10" id="KW-0472">Membrane</keyword>
<comment type="subcellular location">
    <subcellularLocation>
        <location evidence="1">Cell membrane</location>
        <topology evidence="1">Multi-pass membrane protein</topology>
    </subcellularLocation>
</comment>
<dbReference type="PRINTS" id="PR00237">
    <property type="entry name" value="GPCRRHODOPSN"/>
</dbReference>
<feature type="non-terminal residue" evidence="12">
    <location>
        <position position="551"/>
    </location>
</feature>
<comment type="caution">
    <text evidence="12">The sequence shown here is derived from an EMBL/GenBank/DDBJ whole genome shotgun (WGS) entry which is preliminary data.</text>
</comment>
<evidence type="ECO:0000256" key="7">
    <source>
        <dbReference type="ARBA" id="ARBA00023170"/>
    </source>
</evidence>
<evidence type="ECO:0000256" key="4">
    <source>
        <dbReference type="ARBA" id="ARBA00022989"/>
    </source>
</evidence>
<dbReference type="SUPFAM" id="SSF81321">
    <property type="entry name" value="Family A G protein-coupled receptor-like"/>
    <property type="match status" value="2"/>
</dbReference>
<evidence type="ECO:0000256" key="2">
    <source>
        <dbReference type="ARBA" id="ARBA00022475"/>
    </source>
</evidence>
<feature type="transmembrane region" description="Helical" evidence="10">
    <location>
        <begin position="475"/>
        <end position="495"/>
    </location>
</feature>
<feature type="transmembrane region" description="Helical" evidence="10">
    <location>
        <begin position="415"/>
        <end position="435"/>
    </location>
</feature>
<feature type="transmembrane region" description="Helical" evidence="10">
    <location>
        <begin position="515"/>
        <end position="533"/>
    </location>
</feature>
<evidence type="ECO:0000256" key="5">
    <source>
        <dbReference type="ARBA" id="ARBA00023040"/>
    </source>
</evidence>
<keyword evidence="8 9" id="KW-0807">Transducer</keyword>
<evidence type="ECO:0000313" key="13">
    <source>
        <dbReference type="Proteomes" id="UP001159427"/>
    </source>
</evidence>
<sequence length="551" mass="61626">MSWFWYLSLVLILIAVSGNALVIYVIISRRRLHTKTNWFVVSLAIADLFLVALLAVSIYICGTLIRSCGNVFLYLTSYFGEASVTNIIALAVDRYSAIVLPLRYTQIMTKKKIVVILIISWFAPLILDTVPTVLEVWLSYGANISQLTSMIIFQISPCVVLTIATRKMVITAKKHTKRTSIVLKQLRYNQLTKRTRAEASSARLITIIVGVFLICYVGQTLSSVCSCIESCVKAQPTKEFGETLILLLLLNSGANPFVYSLFKRDIKRELNKTLFCKTKMTTKPIPVSGNALVIYVIISRRRLHTKTNWFVVSLAIADLFLVALLAVSIYICGTLIRSCGNVFLYLTSYFGEASVTNIIALAVDRYSAIVLPLRYTQIMTKKKIVVILIISWFAPLILDTVPTVLEVWLSYGANISQLTSMIIFQISPCVVLTIATRKMVITAKKHTKRTSIVLKQLRYNQLTKRTRAEASSARLITIMVGVFLICYVGQTLSSVCSCIESCVKAQPTKEFGETLILLLLLNSGANPFVYSLFKSDIKRELNKTLFCVTAK</sequence>
<evidence type="ECO:0000256" key="9">
    <source>
        <dbReference type="RuleBase" id="RU000688"/>
    </source>
</evidence>
<feature type="transmembrane region" description="Helical" evidence="10">
    <location>
        <begin position="113"/>
        <end position="138"/>
    </location>
</feature>
<feature type="transmembrane region" description="Helical" evidence="10">
    <location>
        <begin position="342"/>
        <end position="363"/>
    </location>
</feature>
<name>A0ABN8LF43_9CNID</name>
<reference evidence="12 13" key="1">
    <citation type="submission" date="2022-05" db="EMBL/GenBank/DDBJ databases">
        <authorList>
            <consortium name="Genoscope - CEA"/>
            <person name="William W."/>
        </authorList>
    </citation>
    <scope>NUCLEOTIDE SEQUENCE [LARGE SCALE GENOMIC DNA]</scope>
</reference>
<evidence type="ECO:0000256" key="6">
    <source>
        <dbReference type="ARBA" id="ARBA00023136"/>
    </source>
</evidence>
<feature type="transmembrane region" description="Helical" evidence="10">
    <location>
        <begin position="144"/>
        <end position="164"/>
    </location>
</feature>
<dbReference type="EMBL" id="CALNXI010000006">
    <property type="protein sequence ID" value="CAH3014085.1"/>
    <property type="molecule type" value="Genomic_DNA"/>
</dbReference>
<proteinExistence type="inferred from homology"/>
<organism evidence="12 13">
    <name type="scientific">Porites evermanni</name>
    <dbReference type="NCBI Taxonomy" id="104178"/>
    <lineage>
        <taxon>Eukaryota</taxon>
        <taxon>Metazoa</taxon>
        <taxon>Cnidaria</taxon>
        <taxon>Anthozoa</taxon>
        <taxon>Hexacorallia</taxon>
        <taxon>Scleractinia</taxon>
        <taxon>Fungiina</taxon>
        <taxon>Poritidae</taxon>
        <taxon>Porites</taxon>
    </lineage>
</organism>
<dbReference type="PROSITE" id="PS00237">
    <property type="entry name" value="G_PROTEIN_RECEP_F1_1"/>
    <property type="match status" value="2"/>
</dbReference>
<keyword evidence="3 9" id="KW-0812">Transmembrane</keyword>
<feature type="transmembrane region" description="Helical" evidence="10">
    <location>
        <begin position="309"/>
        <end position="336"/>
    </location>
</feature>
<feature type="transmembrane region" description="Helical" evidence="10">
    <location>
        <begin position="384"/>
        <end position="409"/>
    </location>
</feature>
<feature type="transmembrane region" description="Helical" evidence="10">
    <location>
        <begin position="71"/>
        <end position="92"/>
    </location>
</feature>
<dbReference type="PROSITE" id="PS50262">
    <property type="entry name" value="G_PROTEIN_RECEP_F1_2"/>
    <property type="match status" value="2"/>
</dbReference>